<accession>A0A328NH43</accession>
<protein>
    <submittedName>
        <fullName evidence="2">Uncharacterized protein</fullName>
    </submittedName>
</protein>
<evidence type="ECO:0000256" key="1">
    <source>
        <dbReference type="SAM" id="Phobius"/>
    </source>
</evidence>
<dbReference type="EMBL" id="PYAG01000033">
    <property type="protein sequence ID" value="RAO29381.1"/>
    <property type="molecule type" value="Genomic_DNA"/>
</dbReference>
<dbReference type="Proteomes" id="UP000249419">
    <property type="component" value="Unassembled WGS sequence"/>
</dbReference>
<gene>
    <name evidence="2" type="ORF">PSN13_04575</name>
</gene>
<keyword evidence="1" id="KW-0812">Transmembrane</keyword>
<sequence>MTREDEDIRLLLTNAVPPLTPPPDRVVEVARRVRRHRQRLIGSTALAVAVAVGLGVGGAQILTGGNRAPSMAGDSGGQGQWTSCVEAAPEMVTRGFMVPTEEAAALPRLGDDFVPAAAVICGLEPPVGKDVMVTERRSDDVAALTALAAVLRLPDAQTNPDLACRADLQIAPWLALVDAEGRWIRPGIPLASCHNHLPDAVSEALDALPLTTVATRPLAEIESARPDMAGCGQRWVDMAEVATMADHDARPGTLRSPFLAGQTVRLCVYDVPRSDQENGKAAGVLAHGTVLRGDRRAAIEHALGASEPANPCNARASRFAVLRPITGSDPRAYVELDGCRRITAVAAGHRRVIAQGDAALIELIDKP</sequence>
<evidence type="ECO:0000313" key="3">
    <source>
        <dbReference type="Proteomes" id="UP000249419"/>
    </source>
</evidence>
<comment type="caution">
    <text evidence="2">The sequence shown here is derived from an EMBL/GenBank/DDBJ whole genome shotgun (WGS) entry which is preliminary data.</text>
</comment>
<reference evidence="2 3" key="1">
    <citation type="submission" date="2018-03" db="EMBL/GenBank/DDBJ databases">
        <title>Defining the species Micromonospora saelicesensis and Micromonospora noduli under the framework of genomics.</title>
        <authorList>
            <person name="Riesco R."/>
            <person name="Trujillo M.E."/>
        </authorList>
    </citation>
    <scope>NUCLEOTIDE SEQUENCE [LARGE SCALE GENOMIC DNA]</scope>
    <source>
        <strain evidence="2 3">PSN13</strain>
    </source>
</reference>
<evidence type="ECO:0000313" key="2">
    <source>
        <dbReference type="EMBL" id="RAO29381.1"/>
    </source>
</evidence>
<organism evidence="2 3">
    <name type="scientific">Micromonospora saelicesensis</name>
    <dbReference type="NCBI Taxonomy" id="285676"/>
    <lineage>
        <taxon>Bacteria</taxon>
        <taxon>Bacillati</taxon>
        <taxon>Actinomycetota</taxon>
        <taxon>Actinomycetes</taxon>
        <taxon>Micromonosporales</taxon>
        <taxon>Micromonosporaceae</taxon>
        <taxon>Micromonospora</taxon>
    </lineage>
</organism>
<dbReference type="AlphaFoldDB" id="A0A328NH43"/>
<name>A0A328NH43_9ACTN</name>
<proteinExistence type="predicted"/>
<keyword evidence="1" id="KW-0472">Membrane</keyword>
<dbReference type="RefSeq" id="WP_112677437.1">
    <property type="nucleotide sequence ID" value="NZ_PYAG01000033.1"/>
</dbReference>
<feature type="transmembrane region" description="Helical" evidence="1">
    <location>
        <begin position="40"/>
        <end position="62"/>
    </location>
</feature>
<keyword evidence="1" id="KW-1133">Transmembrane helix</keyword>